<reference evidence="2 3" key="1">
    <citation type="submission" date="2016-06" db="EMBL/GenBank/DDBJ databases">
        <title>Evolution of pathogenesis and genome organization in the Tremellales.</title>
        <authorList>
            <person name="Cuomo C."/>
            <person name="Litvintseva A."/>
            <person name="Heitman J."/>
            <person name="Chen Y."/>
            <person name="Sun S."/>
            <person name="Springer D."/>
            <person name="Dromer F."/>
            <person name="Young S."/>
            <person name="Zeng Q."/>
            <person name="Chapman S."/>
            <person name="Gujja S."/>
            <person name="Saif S."/>
            <person name="Birren B."/>
        </authorList>
    </citation>
    <scope>NUCLEOTIDE SEQUENCE [LARGE SCALE GENOMIC DNA]</scope>
    <source>
        <strain evidence="2 3">ATCC 28783</strain>
    </source>
</reference>
<keyword evidence="3" id="KW-1185">Reference proteome</keyword>
<evidence type="ECO:0000256" key="1">
    <source>
        <dbReference type="SAM" id="MobiDB-lite"/>
    </source>
</evidence>
<feature type="compositionally biased region" description="Basic and acidic residues" evidence="1">
    <location>
        <begin position="179"/>
        <end position="193"/>
    </location>
</feature>
<comment type="caution">
    <text evidence="2">The sequence shown here is derived from an EMBL/GenBank/DDBJ whole genome shotgun (WGS) entry which is preliminary data.</text>
</comment>
<evidence type="ECO:0000313" key="2">
    <source>
        <dbReference type="EMBL" id="RXK41854.1"/>
    </source>
</evidence>
<dbReference type="VEuPathDB" id="FungiDB:TREMEDRAFT_65797"/>
<feature type="region of interest" description="Disordered" evidence="1">
    <location>
        <begin position="170"/>
        <end position="196"/>
    </location>
</feature>
<evidence type="ECO:0000313" key="3">
    <source>
        <dbReference type="Proteomes" id="UP000289152"/>
    </source>
</evidence>
<sequence>MPEDIPLLEIPGAYPRNVTRALPDASNSTPVTASQLRDISRNISRTAHSELHSAMDRTNSRLRVIAYISGGAAVLSIISVVTAGKALYDLWAVQGEVLQLASFIDKMAIQKREVDPTVEPNLGSDQLLGSSLGSHDPGTGVGGTLYDLIWDSDRQEGILKPVTGDKIIEECIPPMSEGAEGKSDRSDSSKTAKADTNLDVPATDHFVICPSQMSKFLPKFEEHPFWMVSGGEVTRATLKPIAPFGRGSPTGEQDPTVKVGDKWYTLEELPSGGDAGGEINE</sequence>
<accession>A0A4Q1BUP6</accession>
<dbReference type="Proteomes" id="UP000289152">
    <property type="component" value="Unassembled WGS sequence"/>
</dbReference>
<name>A0A4Q1BUP6_TREME</name>
<protein>
    <submittedName>
        <fullName evidence="2">Uncharacterized protein</fullName>
    </submittedName>
</protein>
<organism evidence="2 3">
    <name type="scientific">Tremella mesenterica</name>
    <name type="common">Jelly fungus</name>
    <dbReference type="NCBI Taxonomy" id="5217"/>
    <lineage>
        <taxon>Eukaryota</taxon>
        <taxon>Fungi</taxon>
        <taxon>Dikarya</taxon>
        <taxon>Basidiomycota</taxon>
        <taxon>Agaricomycotina</taxon>
        <taxon>Tremellomycetes</taxon>
        <taxon>Tremellales</taxon>
        <taxon>Tremellaceae</taxon>
        <taxon>Tremella</taxon>
    </lineage>
</organism>
<gene>
    <name evidence="2" type="ORF">M231_00853</name>
</gene>
<dbReference type="InParanoid" id="A0A4Q1BUP6"/>
<proteinExistence type="predicted"/>
<dbReference type="AlphaFoldDB" id="A0A4Q1BUP6"/>
<dbReference type="EMBL" id="SDIL01000005">
    <property type="protein sequence ID" value="RXK41854.1"/>
    <property type="molecule type" value="Genomic_DNA"/>
</dbReference>